<dbReference type="AlphaFoldDB" id="A0A8S9WXU6"/>
<evidence type="ECO:0000313" key="2">
    <source>
        <dbReference type="EMBL" id="KAF6200928.1"/>
    </source>
</evidence>
<keyword evidence="3" id="KW-1185">Reference proteome</keyword>
<comment type="caution">
    <text evidence="2">The sequence shown here is derived from an EMBL/GenBank/DDBJ whole genome shotgun (WGS) entry which is preliminary data.</text>
</comment>
<gene>
    <name evidence="2" type="ORF">GE061_005375</name>
</gene>
<proteinExistence type="predicted"/>
<dbReference type="EMBL" id="WIXP02000013">
    <property type="protein sequence ID" value="KAF6200928.1"/>
    <property type="molecule type" value="Genomic_DNA"/>
</dbReference>
<protein>
    <submittedName>
        <fullName evidence="2">Uncharacterized protein</fullName>
    </submittedName>
</protein>
<sequence>MMLPTVASKTRRHVQYDLPFDNRADKFYLPPIDQKRIEIQVPIVVRKPKSLTVKPECNYIPEMDSLPSITSIIPDHWRDEQARVVRERPSDSEVQQQKASSPRTFFPLGVDWDSRLEATNYGTDVVLKSSSSSLLLVDPDERASPQDFISVADWFVHTKGTRLAQETTLSMIVSSDESYDDDDDKKKKVVMSRDRHVSSSMTTARQKRPYSPGIASSAEEAKERT</sequence>
<reference evidence="2" key="1">
    <citation type="journal article" date="2021" name="Mol. Ecol. Resour.">
        <title>Apolygus lucorum genome provides insights into omnivorousness and mesophyll feeding.</title>
        <authorList>
            <person name="Liu Y."/>
            <person name="Liu H."/>
            <person name="Wang H."/>
            <person name="Huang T."/>
            <person name="Liu B."/>
            <person name="Yang B."/>
            <person name="Yin L."/>
            <person name="Li B."/>
            <person name="Zhang Y."/>
            <person name="Zhang S."/>
            <person name="Jiang F."/>
            <person name="Zhang X."/>
            <person name="Ren Y."/>
            <person name="Wang B."/>
            <person name="Wang S."/>
            <person name="Lu Y."/>
            <person name="Wu K."/>
            <person name="Fan W."/>
            <person name="Wang G."/>
        </authorList>
    </citation>
    <scope>NUCLEOTIDE SEQUENCE</scope>
    <source>
        <strain evidence="2">12Hb</strain>
    </source>
</reference>
<evidence type="ECO:0000313" key="3">
    <source>
        <dbReference type="Proteomes" id="UP000466442"/>
    </source>
</evidence>
<evidence type="ECO:0000256" key="1">
    <source>
        <dbReference type="SAM" id="MobiDB-lite"/>
    </source>
</evidence>
<organism evidence="2 3">
    <name type="scientific">Apolygus lucorum</name>
    <name type="common">Small green plant bug</name>
    <name type="synonym">Lygocoris lucorum</name>
    <dbReference type="NCBI Taxonomy" id="248454"/>
    <lineage>
        <taxon>Eukaryota</taxon>
        <taxon>Metazoa</taxon>
        <taxon>Ecdysozoa</taxon>
        <taxon>Arthropoda</taxon>
        <taxon>Hexapoda</taxon>
        <taxon>Insecta</taxon>
        <taxon>Pterygota</taxon>
        <taxon>Neoptera</taxon>
        <taxon>Paraneoptera</taxon>
        <taxon>Hemiptera</taxon>
        <taxon>Heteroptera</taxon>
        <taxon>Panheteroptera</taxon>
        <taxon>Cimicomorpha</taxon>
        <taxon>Miridae</taxon>
        <taxon>Mirini</taxon>
        <taxon>Apolygus</taxon>
    </lineage>
</organism>
<dbReference type="Proteomes" id="UP000466442">
    <property type="component" value="Unassembled WGS sequence"/>
</dbReference>
<accession>A0A8S9WXU6</accession>
<feature type="region of interest" description="Disordered" evidence="1">
    <location>
        <begin position="175"/>
        <end position="225"/>
    </location>
</feature>
<name>A0A8S9WXU6_APOLU</name>